<reference evidence="2" key="2">
    <citation type="submission" date="2020-09" db="EMBL/GenBank/DDBJ databases">
        <authorList>
            <person name="Sun Q."/>
            <person name="Ohkuma M."/>
        </authorList>
    </citation>
    <scope>NUCLEOTIDE SEQUENCE</scope>
    <source>
        <strain evidence="2">JCM 3131</strain>
    </source>
</reference>
<comment type="caution">
    <text evidence="2">The sequence shown here is derived from an EMBL/GenBank/DDBJ whole genome shotgun (WGS) entry which is preliminary data.</text>
</comment>
<feature type="transmembrane region" description="Helical" evidence="1">
    <location>
        <begin position="95"/>
        <end position="114"/>
    </location>
</feature>
<keyword evidence="1" id="KW-1133">Transmembrane helix</keyword>
<gene>
    <name evidence="2" type="ORF">GCM10010145_46770</name>
</gene>
<dbReference type="AlphaFoldDB" id="A0A918BJD6"/>
<evidence type="ECO:0000313" key="3">
    <source>
        <dbReference type="Proteomes" id="UP000620156"/>
    </source>
</evidence>
<evidence type="ECO:0000313" key="2">
    <source>
        <dbReference type="EMBL" id="GGQ71874.1"/>
    </source>
</evidence>
<feature type="transmembrane region" description="Helical" evidence="1">
    <location>
        <begin position="54"/>
        <end position="75"/>
    </location>
</feature>
<protein>
    <submittedName>
        <fullName evidence="2">Uncharacterized protein</fullName>
    </submittedName>
</protein>
<evidence type="ECO:0000256" key="1">
    <source>
        <dbReference type="SAM" id="Phobius"/>
    </source>
</evidence>
<keyword evidence="3" id="KW-1185">Reference proteome</keyword>
<dbReference type="Proteomes" id="UP000620156">
    <property type="component" value="Unassembled WGS sequence"/>
</dbReference>
<accession>A0A918BJD6</accession>
<dbReference type="EMBL" id="BMQK01000012">
    <property type="protein sequence ID" value="GGQ71874.1"/>
    <property type="molecule type" value="Genomic_DNA"/>
</dbReference>
<name>A0A918BJD6_9ACTN</name>
<proteinExistence type="predicted"/>
<keyword evidence="1" id="KW-0812">Transmembrane</keyword>
<sequence length="130" mass="14034">MQATLSYAISGIVKLPSEGWRSGEALPGVLRTESYGDPTVYKLARKHPRLTKTVAHAVLVLECSFPIAFAAKGAFAPLMLACTGSFHLVNARVMGLGRFALAFPSMYPAILYAAQRQDARILQPGDRGIK</sequence>
<organism evidence="2 3">
    <name type="scientific">Streptomyces ruber</name>
    <dbReference type="NCBI Taxonomy" id="83378"/>
    <lineage>
        <taxon>Bacteria</taxon>
        <taxon>Bacillati</taxon>
        <taxon>Actinomycetota</taxon>
        <taxon>Actinomycetes</taxon>
        <taxon>Kitasatosporales</taxon>
        <taxon>Streptomycetaceae</taxon>
        <taxon>Streptomyces</taxon>
    </lineage>
</organism>
<keyword evidence="1" id="KW-0472">Membrane</keyword>
<reference evidence="2" key="1">
    <citation type="journal article" date="2014" name="Int. J. Syst. Evol. Microbiol.">
        <title>Complete genome sequence of Corynebacterium casei LMG S-19264T (=DSM 44701T), isolated from a smear-ripened cheese.</title>
        <authorList>
            <consortium name="US DOE Joint Genome Institute (JGI-PGF)"/>
            <person name="Walter F."/>
            <person name="Albersmeier A."/>
            <person name="Kalinowski J."/>
            <person name="Ruckert C."/>
        </authorList>
    </citation>
    <scope>NUCLEOTIDE SEQUENCE</scope>
    <source>
        <strain evidence="2">JCM 3131</strain>
    </source>
</reference>